<dbReference type="Proteomes" id="UP001434883">
    <property type="component" value="Unassembled WGS sequence"/>
</dbReference>
<reference evidence="1 2" key="1">
    <citation type="submission" date="2021-06" db="EMBL/GenBank/DDBJ databases">
        <authorList>
            <person name="Palmer J.M."/>
        </authorList>
    </citation>
    <scope>NUCLEOTIDE SEQUENCE [LARGE SCALE GENOMIC DNA]</scope>
    <source>
        <strain evidence="1 2">XC_2019</strain>
        <tissue evidence="1">Muscle</tissue>
    </source>
</reference>
<evidence type="ECO:0000313" key="1">
    <source>
        <dbReference type="EMBL" id="MEQ2209536.1"/>
    </source>
</evidence>
<evidence type="ECO:0000313" key="2">
    <source>
        <dbReference type="Proteomes" id="UP001434883"/>
    </source>
</evidence>
<accession>A0ABV0RMY9</accession>
<dbReference type="EMBL" id="JAHRIN010051458">
    <property type="protein sequence ID" value="MEQ2209536.1"/>
    <property type="molecule type" value="Genomic_DNA"/>
</dbReference>
<gene>
    <name evidence="1" type="ORF">XENOCAPTIV_000513</name>
</gene>
<name>A0ABV0RMY9_9TELE</name>
<comment type="caution">
    <text evidence="1">The sequence shown here is derived from an EMBL/GenBank/DDBJ whole genome shotgun (WGS) entry which is preliminary data.</text>
</comment>
<keyword evidence="2" id="KW-1185">Reference proteome</keyword>
<proteinExistence type="predicted"/>
<protein>
    <submittedName>
        <fullName evidence="1">Uncharacterized protein</fullName>
    </submittedName>
</protein>
<organism evidence="1 2">
    <name type="scientific">Xenoophorus captivus</name>
    <dbReference type="NCBI Taxonomy" id="1517983"/>
    <lineage>
        <taxon>Eukaryota</taxon>
        <taxon>Metazoa</taxon>
        <taxon>Chordata</taxon>
        <taxon>Craniata</taxon>
        <taxon>Vertebrata</taxon>
        <taxon>Euteleostomi</taxon>
        <taxon>Actinopterygii</taxon>
        <taxon>Neopterygii</taxon>
        <taxon>Teleostei</taxon>
        <taxon>Neoteleostei</taxon>
        <taxon>Acanthomorphata</taxon>
        <taxon>Ovalentaria</taxon>
        <taxon>Atherinomorphae</taxon>
        <taxon>Cyprinodontiformes</taxon>
        <taxon>Goodeidae</taxon>
        <taxon>Xenoophorus</taxon>
    </lineage>
</organism>
<sequence length="134" mass="14905">MAGAALQVLLVEANQEGFLRSRNQEIWIPLMTVSWIPCSCVFCSGELLGTTPNCSCRESPFLSCFQPRHSEHHSNTKPLLTCLSNLSTTRSAGALLLKCITQRQAVLRTSVLLLLTLPLWENLPLPTNHHHCLQ</sequence>